<dbReference type="Gene3D" id="1.10.260.40">
    <property type="entry name" value="lambda repressor-like DNA-binding domains"/>
    <property type="match status" value="1"/>
</dbReference>
<evidence type="ECO:0000313" key="2">
    <source>
        <dbReference type="EMBL" id="MPM07930.1"/>
    </source>
</evidence>
<evidence type="ECO:0000259" key="1">
    <source>
        <dbReference type="PROSITE" id="PS50943"/>
    </source>
</evidence>
<sequence>MPWNDRNIYQTARKSAGITQERAAETLNISVESIRAYETGLRLPPNEVVDQMIVVYNAQVLAYQHIRESANFARNGIPEITQMDLPVAAMRLINRIYQFADKHQDRELMKIAEDGAIDSSERQKFDEITDELNEIVRAALELRCSKQTGPGISDKL</sequence>
<comment type="caution">
    <text evidence="2">The sequence shown here is derived from an EMBL/GenBank/DDBJ whole genome shotgun (WGS) entry which is preliminary data.</text>
</comment>
<feature type="domain" description="HTH cro/C1-type" evidence="1">
    <location>
        <begin position="12"/>
        <end position="64"/>
    </location>
</feature>
<dbReference type="GO" id="GO:0003677">
    <property type="term" value="F:DNA binding"/>
    <property type="evidence" value="ECO:0007669"/>
    <property type="project" value="InterPro"/>
</dbReference>
<dbReference type="Pfam" id="PF13560">
    <property type="entry name" value="HTH_31"/>
    <property type="match status" value="1"/>
</dbReference>
<dbReference type="AlphaFoldDB" id="A0A644WVL6"/>
<dbReference type="InterPro" id="IPR010982">
    <property type="entry name" value="Lambda_DNA-bd_dom_sf"/>
</dbReference>
<proteinExistence type="predicted"/>
<name>A0A644WVL6_9ZZZZ</name>
<organism evidence="2">
    <name type="scientific">bioreactor metagenome</name>
    <dbReference type="NCBI Taxonomy" id="1076179"/>
    <lineage>
        <taxon>unclassified sequences</taxon>
        <taxon>metagenomes</taxon>
        <taxon>ecological metagenomes</taxon>
    </lineage>
</organism>
<accession>A0A644WVL6</accession>
<dbReference type="InterPro" id="IPR001387">
    <property type="entry name" value="Cro/C1-type_HTH"/>
</dbReference>
<dbReference type="SMART" id="SM00530">
    <property type="entry name" value="HTH_XRE"/>
    <property type="match status" value="1"/>
</dbReference>
<gene>
    <name evidence="2" type="ORF">SDC9_54241</name>
</gene>
<dbReference type="CDD" id="cd00093">
    <property type="entry name" value="HTH_XRE"/>
    <property type="match status" value="1"/>
</dbReference>
<dbReference type="SUPFAM" id="SSF47413">
    <property type="entry name" value="lambda repressor-like DNA-binding domains"/>
    <property type="match status" value="1"/>
</dbReference>
<reference evidence="2" key="1">
    <citation type="submission" date="2019-08" db="EMBL/GenBank/DDBJ databases">
        <authorList>
            <person name="Kucharzyk K."/>
            <person name="Murdoch R.W."/>
            <person name="Higgins S."/>
            <person name="Loffler F."/>
        </authorList>
    </citation>
    <scope>NUCLEOTIDE SEQUENCE</scope>
</reference>
<protein>
    <recommendedName>
        <fullName evidence="1">HTH cro/C1-type domain-containing protein</fullName>
    </recommendedName>
</protein>
<dbReference type="PROSITE" id="PS50943">
    <property type="entry name" value="HTH_CROC1"/>
    <property type="match status" value="1"/>
</dbReference>
<dbReference type="EMBL" id="VSSQ01001391">
    <property type="protein sequence ID" value="MPM07930.1"/>
    <property type="molecule type" value="Genomic_DNA"/>
</dbReference>